<name>L0KYB6_METHD</name>
<protein>
    <submittedName>
        <fullName evidence="3">Dienelactone hydrolase-like enzyme</fullName>
    </submittedName>
</protein>
<evidence type="ECO:0000259" key="2">
    <source>
        <dbReference type="Pfam" id="PF01738"/>
    </source>
</evidence>
<feature type="transmembrane region" description="Helical" evidence="1">
    <location>
        <begin position="23"/>
        <end position="46"/>
    </location>
</feature>
<dbReference type="Pfam" id="PF01738">
    <property type="entry name" value="DLH"/>
    <property type="match status" value="1"/>
</dbReference>
<dbReference type="Proteomes" id="UP000010866">
    <property type="component" value="Chromosome"/>
</dbReference>
<evidence type="ECO:0000313" key="3">
    <source>
        <dbReference type="EMBL" id="AGB50106.1"/>
    </source>
</evidence>
<evidence type="ECO:0000256" key="1">
    <source>
        <dbReference type="SAM" id="Phobius"/>
    </source>
</evidence>
<dbReference type="KEGG" id="mhz:Metho_1931"/>
<keyword evidence="3" id="KW-0378">Hydrolase</keyword>
<accession>L0KYB6</accession>
<dbReference type="InterPro" id="IPR002925">
    <property type="entry name" value="Dienelactn_hydro"/>
</dbReference>
<feature type="domain" description="Dienelactone hydrolase" evidence="2">
    <location>
        <begin position="106"/>
        <end position="287"/>
    </location>
</feature>
<dbReference type="PANTHER" id="PTHR22946">
    <property type="entry name" value="DIENELACTONE HYDROLASE DOMAIN-CONTAINING PROTEIN-RELATED"/>
    <property type="match status" value="1"/>
</dbReference>
<reference evidence="4" key="1">
    <citation type="submission" date="2012-02" db="EMBL/GenBank/DDBJ databases">
        <title>Complete sequence of chromosome of Methanomethylovorans hollandica DSM 15978.</title>
        <authorList>
            <person name="Lucas S."/>
            <person name="Copeland A."/>
            <person name="Lapidus A."/>
            <person name="Glavina del Rio T."/>
            <person name="Dalin E."/>
            <person name="Tice H."/>
            <person name="Bruce D."/>
            <person name="Goodwin L."/>
            <person name="Pitluck S."/>
            <person name="Peters L."/>
            <person name="Mikhailova N."/>
            <person name="Held B."/>
            <person name="Kyrpides N."/>
            <person name="Mavromatis K."/>
            <person name="Ivanova N."/>
            <person name="Brettin T."/>
            <person name="Detter J.C."/>
            <person name="Han C."/>
            <person name="Larimer F."/>
            <person name="Land M."/>
            <person name="Hauser L."/>
            <person name="Markowitz V."/>
            <person name="Cheng J.-F."/>
            <person name="Hugenholtz P."/>
            <person name="Woyke T."/>
            <person name="Wu D."/>
            <person name="Spring S."/>
            <person name="Schroeder M."/>
            <person name="Brambilla E."/>
            <person name="Klenk H.-P."/>
            <person name="Eisen J.A."/>
        </authorList>
    </citation>
    <scope>NUCLEOTIDE SEQUENCE [LARGE SCALE GENOMIC DNA]</scope>
    <source>
        <strain evidence="4">DSM 15978 / NBRC 107637 / DMS1</strain>
    </source>
</reference>
<dbReference type="AlphaFoldDB" id="L0KYB6"/>
<dbReference type="GeneID" id="14406444"/>
<dbReference type="SUPFAM" id="SSF53474">
    <property type="entry name" value="alpha/beta-Hydrolases"/>
    <property type="match status" value="1"/>
</dbReference>
<dbReference type="PANTHER" id="PTHR22946:SF0">
    <property type="entry name" value="DIENELACTONE HYDROLASE DOMAIN-CONTAINING PROTEIN"/>
    <property type="match status" value="1"/>
</dbReference>
<dbReference type="OrthoDB" id="117239at2157"/>
<organism evidence="3 4">
    <name type="scientific">Methanomethylovorans hollandica (strain DSM 15978 / NBRC 107637 / DMS1)</name>
    <dbReference type="NCBI Taxonomy" id="867904"/>
    <lineage>
        <taxon>Archaea</taxon>
        <taxon>Methanobacteriati</taxon>
        <taxon>Methanobacteriota</taxon>
        <taxon>Stenosarchaea group</taxon>
        <taxon>Methanomicrobia</taxon>
        <taxon>Methanosarcinales</taxon>
        <taxon>Methanosarcinaceae</taxon>
        <taxon>Methanomethylovorans</taxon>
    </lineage>
</organism>
<dbReference type="EMBL" id="CP003362">
    <property type="protein sequence ID" value="AGB50106.1"/>
    <property type="molecule type" value="Genomic_DNA"/>
</dbReference>
<keyword evidence="1" id="KW-0472">Membrane</keyword>
<proteinExistence type="predicted"/>
<keyword evidence="1" id="KW-0812">Transmembrane</keyword>
<keyword evidence="4" id="KW-1185">Reference proteome</keyword>
<keyword evidence="1" id="KW-1133">Transmembrane helix</keyword>
<dbReference type="STRING" id="867904.Metho_1931"/>
<dbReference type="InterPro" id="IPR050261">
    <property type="entry name" value="FrsA_esterase"/>
</dbReference>
<dbReference type="RefSeq" id="WP_015325271.1">
    <property type="nucleotide sequence ID" value="NC_019977.1"/>
</dbReference>
<dbReference type="Gene3D" id="3.40.50.1820">
    <property type="entry name" value="alpha/beta hydrolase"/>
    <property type="match status" value="1"/>
</dbReference>
<dbReference type="InterPro" id="IPR029058">
    <property type="entry name" value="AB_hydrolase_fold"/>
</dbReference>
<gene>
    <name evidence="3" type="ordered locus">Metho_1931</name>
</gene>
<dbReference type="GO" id="GO:0016787">
    <property type="term" value="F:hydrolase activity"/>
    <property type="evidence" value="ECO:0007669"/>
    <property type="project" value="UniProtKB-KW"/>
</dbReference>
<evidence type="ECO:0000313" key="4">
    <source>
        <dbReference type="Proteomes" id="UP000010866"/>
    </source>
</evidence>
<sequence>MKDYLRKKNKIKGRNKKAVVKDIQLRSIAIGIGIVLILTGIVGILYNIQNSEDWSVSDEGILSYDLPERTDYSITDVNTSEDGDVLKYLTFKSEDEIIGGLMRFPSYGDKVPGIVVLPGAGVTKEGQQRLASDLADMGYATITIDQRNIGVVDPVKDLALFNEGKESSEYRMVYDALMAAEVLRDQKEVDPEKIAMLGISNGGRFAIIAAALDPKIKGVVGISTSGYGTGSIDKNNVDENTFTFYRSIDPDSYIATISPRKVIMFHASDDTVVPYSMAQDTFELAREPKSMYTINGSSHGYDMSSKEDLEKEFSIILG</sequence>
<dbReference type="HOGENOM" id="CLU_965085_0_0_2"/>